<evidence type="ECO:0000256" key="7">
    <source>
        <dbReference type="ARBA" id="ARBA00022842"/>
    </source>
</evidence>
<dbReference type="InterPro" id="IPR044929">
    <property type="entry name" value="DNA/RNA_non-sp_Endonuclease_sf"/>
</dbReference>
<keyword evidence="3 8" id="KW-0540">Nuclease</keyword>
<dbReference type="EMBL" id="JAANYN010000008">
    <property type="protein sequence ID" value="NHE58754.1"/>
    <property type="molecule type" value="Genomic_DNA"/>
</dbReference>
<gene>
    <name evidence="12" type="ORF">G9Q97_18240</name>
</gene>
<organism evidence="12 13">
    <name type="scientific">Cyclobacterium plantarum</name>
    <dbReference type="NCBI Taxonomy" id="2716263"/>
    <lineage>
        <taxon>Bacteria</taxon>
        <taxon>Pseudomonadati</taxon>
        <taxon>Bacteroidota</taxon>
        <taxon>Cytophagia</taxon>
        <taxon>Cytophagales</taxon>
        <taxon>Cyclobacteriaceae</taxon>
        <taxon>Cyclobacterium</taxon>
    </lineage>
</organism>
<keyword evidence="9" id="KW-0472">Membrane</keyword>
<dbReference type="InterPro" id="IPR018524">
    <property type="entry name" value="DNA/RNA_endonuclease_AS"/>
</dbReference>
<evidence type="ECO:0000256" key="5">
    <source>
        <dbReference type="ARBA" id="ARBA00022759"/>
    </source>
</evidence>
<keyword evidence="13" id="KW-1185">Reference proteome</keyword>
<dbReference type="Proteomes" id="UP000649799">
    <property type="component" value="Unassembled WGS sequence"/>
</dbReference>
<dbReference type="Gene3D" id="3.40.570.10">
    <property type="entry name" value="Extracellular Endonuclease, subunit A"/>
    <property type="match status" value="1"/>
</dbReference>
<dbReference type="EC" id="3.1.30.-" evidence="8"/>
<dbReference type="Pfam" id="PF01223">
    <property type="entry name" value="Endonuclease_NS"/>
    <property type="match status" value="1"/>
</dbReference>
<keyword evidence="9" id="KW-1133">Transmembrane helix</keyword>
<comment type="similarity">
    <text evidence="2 8">Belongs to the DNA/RNA non-specific endonuclease family.</text>
</comment>
<dbReference type="PANTHER" id="PTHR13966">
    <property type="entry name" value="ENDONUCLEASE RELATED"/>
    <property type="match status" value="1"/>
</dbReference>
<evidence type="ECO:0000256" key="9">
    <source>
        <dbReference type="SAM" id="Phobius"/>
    </source>
</evidence>
<evidence type="ECO:0000256" key="4">
    <source>
        <dbReference type="ARBA" id="ARBA00022723"/>
    </source>
</evidence>
<evidence type="ECO:0000256" key="2">
    <source>
        <dbReference type="ARBA" id="ARBA00010052"/>
    </source>
</evidence>
<comment type="caution">
    <text evidence="12">The sequence shown here is derived from an EMBL/GenBank/DDBJ whole genome shotgun (WGS) entry which is preliminary data.</text>
</comment>
<evidence type="ECO:0000313" key="12">
    <source>
        <dbReference type="EMBL" id="NHE58754.1"/>
    </source>
</evidence>
<reference evidence="12 13" key="1">
    <citation type="submission" date="2020-03" db="EMBL/GenBank/DDBJ databases">
        <title>Cyclobacterium plantarum sp. nov., a marine bacterium isolated from a coastal-marine wetland.</title>
        <authorList>
            <person name="Sanchez-Porro C."/>
            <person name="Ventosa A."/>
            <person name="Amoozegar M."/>
        </authorList>
    </citation>
    <scope>NUCLEOTIDE SEQUENCE [LARGE SCALE GENOMIC DNA]</scope>
    <source>
        <strain evidence="12 13">GBPx2</strain>
    </source>
</reference>
<dbReference type="SUPFAM" id="SSF54060">
    <property type="entry name" value="His-Me finger endonucleases"/>
    <property type="match status" value="1"/>
</dbReference>
<dbReference type="SMART" id="SM00477">
    <property type="entry name" value="NUC"/>
    <property type="match status" value="1"/>
</dbReference>
<keyword evidence="7" id="KW-0460">Magnesium</keyword>
<feature type="domain" description="DNA/RNA non-specific endonuclease/pyrophosphatase/phosphodiesterase" evidence="11">
    <location>
        <begin position="109"/>
        <end position="303"/>
    </location>
</feature>
<sequence>MTKQHKIKSKRLNRSNKNFSLFYFSILVLIVLLAFFARKEWKKNKDILVIANPQENVEADSTENQKGKEQFFGEKEPTKEETHFFMDSDYIQSLLLPAWSDEKRLQVVHHGYYSLGYDESLEQASWVAYQLSPEKLRGIHKRTDDFSEDFLIVTGSAHPDDYYRSGYDRGHLAPAADFTYSEKAMESSFYMSNVSPQQPGFNRGIWKKIEEQVRSWAIAYENVLVITGPVVKQNERLVIGENQVLVPDYFFKVIFDIHPPGYKMLAFLLKNEKSDRPLLDHVVSVDSLEQFSGLNFFEVLPDSLEMVLENEIKYDNWFE</sequence>
<evidence type="ECO:0000259" key="11">
    <source>
        <dbReference type="SMART" id="SM00892"/>
    </source>
</evidence>
<keyword evidence="6 8" id="KW-0378">Hydrolase</keyword>
<dbReference type="InterPro" id="IPR001604">
    <property type="entry name" value="Endo_G_ENPP1-like_dom"/>
</dbReference>
<dbReference type="PANTHER" id="PTHR13966:SF5">
    <property type="entry name" value="ENDONUCLEASE G, MITOCHONDRIAL"/>
    <property type="match status" value="1"/>
</dbReference>
<evidence type="ECO:0000259" key="10">
    <source>
        <dbReference type="SMART" id="SM00477"/>
    </source>
</evidence>
<proteinExistence type="inferred from homology"/>
<dbReference type="GO" id="GO:0004519">
    <property type="term" value="F:endonuclease activity"/>
    <property type="evidence" value="ECO:0007669"/>
    <property type="project" value="UniProtKB-KW"/>
</dbReference>
<keyword evidence="4 8" id="KW-0479">Metal-binding</keyword>
<protein>
    <recommendedName>
        <fullName evidence="8">Endonuclease</fullName>
        <ecNumber evidence="8">3.1.30.-</ecNumber>
    </recommendedName>
</protein>
<feature type="domain" description="ENPP1-3/EXOG-like endonuclease/phosphodiesterase" evidence="10">
    <location>
        <begin position="110"/>
        <end position="303"/>
    </location>
</feature>
<keyword evidence="9" id="KW-0812">Transmembrane</keyword>
<dbReference type="InterPro" id="IPR040255">
    <property type="entry name" value="Non-specific_endonuclease"/>
</dbReference>
<keyword evidence="5 8" id="KW-0255">Endonuclease</keyword>
<evidence type="ECO:0000256" key="6">
    <source>
        <dbReference type="ARBA" id="ARBA00022801"/>
    </source>
</evidence>
<evidence type="ECO:0000313" key="13">
    <source>
        <dbReference type="Proteomes" id="UP000649799"/>
    </source>
</evidence>
<dbReference type="SMART" id="SM00892">
    <property type="entry name" value="Endonuclease_NS"/>
    <property type="match status" value="1"/>
</dbReference>
<evidence type="ECO:0000256" key="1">
    <source>
        <dbReference type="ARBA" id="ARBA00001946"/>
    </source>
</evidence>
<evidence type="ECO:0000256" key="8">
    <source>
        <dbReference type="RuleBase" id="RU366055"/>
    </source>
</evidence>
<name>A0ABX0HA36_9BACT</name>
<feature type="transmembrane region" description="Helical" evidence="9">
    <location>
        <begin position="21"/>
        <end position="37"/>
    </location>
</feature>
<accession>A0ABX0HA36</accession>
<dbReference type="InterPro" id="IPR020821">
    <property type="entry name" value="ENPP1-3/EXOG-like_nuc-like"/>
</dbReference>
<dbReference type="RefSeq" id="WP_166149437.1">
    <property type="nucleotide sequence ID" value="NZ_JAANYN010000008.1"/>
</dbReference>
<dbReference type="PROSITE" id="PS01070">
    <property type="entry name" value="NUCLEASE_NON_SPEC"/>
    <property type="match status" value="1"/>
</dbReference>
<evidence type="ECO:0000256" key="3">
    <source>
        <dbReference type="ARBA" id="ARBA00022722"/>
    </source>
</evidence>
<comment type="cofactor">
    <cofactor evidence="1 8">
        <name>Mg(2+)</name>
        <dbReference type="ChEBI" id="CHEBI:18420"/>
    </cofactor>
</comment>
<dbReference type="CDD" id="cd00091">
    <property type="entry name" value="NUC"/>
    <property type="match status" value="1"/>
</dbReference>
<dbReference type="InterPro" id="IPR044925">
    <property type="entry name" value="His-Me_finger_sf"/>
</dbReference>